<protein>
    <submittedName>
        <fullName evidence="2">Uncharacterized protein</fullName>
    </submittedName>
</protein>
<dbReference type="WBParaSite" id="PgR062_g003_t02">
    <property type="protein sequence ID" value="PgR062_g003_t02"/>
    <property type="gene ID" value="PgR062_g003"/>
</dbReference>
<reference evidence="2" key="1">
    <citation type="submission" date="2022-11" db="UniProtKB">
        <authorList>
            <consortium name="WormBaseParasite"/>
        </authorList>
    </citation>
    <scope>IDENTIFICATION</scope>
</reference>
<name>A0A915BVC6_PARUN</name>
<evidence type="ECO:0000313" key="2">
    <source>
        <dbReference type="WBParaSite" id="PgR062_g003_t02"/>
    </source>
</evidence>
<dbReference type="Proteomes" id="UP000887569">
    <property type="component" value="Unplaced"/>
</dbReference>
<organism evidence="1 2">
    <name type="scientific">Parascaris univalens</name>
    <name type="common">Nematode worm</name>
    <dbReference type="NCBI Taxonomy" id="6257"/>
    <lineage>
        <taxon>Eukaryota</taxon>
        <taxon>Metazoa</taxon>
        <taxon>Ecdysozoa</taxon>
        <taxon>Nematoda</taxon>
        <taxon>Chromadorea</taxon>
        <taxon>Rhabditida</taxon>
        <taxon>Spirurina</taxon>
        <taxon>Ascaridomorpha</taxon>
        <taxon>Ascaridoidea</taxon>
        <taxon>Ascarididae</taxon>
        <taxon>Parascaris</taxon>
    </lineage>
</organism>
<evidence type="ECO:0000313" key="1">
    <source>
        <dbReference type="Proteomes" id="UP000887569"/>
    </source>
</evidence>
<keyword evidence="1" id="KW-1185">Reference proteome</keyword>
<dbReference type="AlphaFoldDB" id="A0A915BVC6"/>
<sequence length="67" mass="7511">MALPMGEMLYAAEIVSFNSLAYFCCFQLSQVLLLHPLNERRLILGTSTCIKFGCRPRSNAATEKRKG</sequence>
<accession>A0A915BVC6</accession>
<proteinExistence type="predicted"/>